<dbReference type="GO" id="GO:0005886">
    <property type="term" value="C:plasma membrane"/>
    <property type="evidence" value="ECO:0007669"/>
    <property type="project" value="UniProtKB-SubCell"/>
</dbReference>
<comment type="function">
    <text evidence="1 10">Controls the rotational direction of flagella during chemotaxis.</text>
</comment>
<evidence type="ECO:0000256" key="7">
    <source>
        <dbReference type="ARBA" id="ARBA00022779"/>
    </source>
</evidence>
<evidence type="ECO:0000256" key="1">
    <source>
        <dbReference type="ARBA" id="ARBA00002254"/>
    </source>
</evidence>
<dbReference type="EMBL" id="MGDD01000225">
    <property type="protein sequence ID" value="OGL44409.1"/>
    <property type="molecule type" value="Genomic_DNA"/>
</dbReference>
<keyword evidence="9 10" id="KW-0472">Membrane</keyword>
<evidence type="ECO:0000256" key="8">
    <source>
        <dbReference type="ARBA" id="ARBA00022989"/>
    </source>
</evidence>
<comment type="subcellular location">
    <subcellularLocation>
        <location evidence="2">Cell membrane</location>
        <topology evidence="2">Single-pass membrane protein</topology>
    </subcellularLocation>
</comment>
<gene>
    <name evidence="11" type="ORF">A2161_04360</name>
</gene>
<comment type="similarity">
    <text evidence="3 10">Belongs to the FliL family.</text>
</comment>
<keyword evidence="6 10" id="KW-0812">Transmembrane</keyword>
<comment type="caution">
    <text evidence="11">The sequence shown here is derived from an EMBL/GenBank/DDBJ whole genome shotgun (WGS) entry which is preliminary data.</text>
</comment>
<dbReference type="InterPro" id="IPR005503">
    <property type="entry name" value="FliL"/>
</dbReference>
<evidence type="ECO:0000256" key="3">
    <source>
        <dbReference type="ARBA" id="ARBA00008281"/>
    </source>
</evidence>
<proteinExistence type="inferred from homology"/>
<name>A0A1F7RS76_9BACT</name>
<dbReference type="AlphaFoldDB" id="A0A1F7RS76"/>
<evidence type="ECO:0000256" key="6">
    <source>
        <dbReference type="ARBA" id="ARBA00022692"/>
    </source>
</evidence>
<feature type="transmembrane region" description="Helical" evidence="10">
    <location>
        <begin position="25"/>
        <end position="49"/>
    </location>
</feature>
<evidence type="ECO:0000256" key="2">
    <source>
        <dbReference type="ARBA" id="ARBA00004162"/>
    </source>
</evidence>
<dbReference type="Proteomes" id="UP000179266">
    <property type="component" value="Unassembled WGS sequence"/>
</dbReference>
<dbReference type="GO" id="GO:0009425">
    <property type="term" value="C:bacterial-type flagellum basal body"/>
    <property type="evidence" value="ECO:0007669"/>
    <property type="project" value="InterPro"/>
</dbReference>
<dbReference type="GO" id="GO:0071978">
    <property type="term" value="P:bacterial-type flagellum-dependent swarming motility"/>
    <property type="evidence" value="ECO:0007669"/>
    <property type="project" value="TreeGrafter"/>
</dbReference>
<keyword evidence="7 10" id="KW-0283">Flagellar rotation</keyword>
<keyword evidence="5 10" id="KW-0145">Chemotaxis</keyword>
<protein>
    <recommendedName>
        <fullName evidence="10">Flagellar protein FliL</fullName>
    </recommendedName>
</protein>
<evidence type="ECO:0000256" key="5">
    <source>
        <dbReference type="ARBA" id="ARBA00022500"/>
    </source>
</evidence>
<evidence type="ECO:0000313" key="11">
    <source>
        <dbReference type="EMBL" id="OGL44409.1"/>
    </source>
</evidence>
<accession>A0A1F7RS76</accession>
<keyword evidence="4 10" id="KW-1003">Cell membrane</keyword>
<reference evidence="11 12" key="1">
    <citation type="journal article" date="2016" name="Nat. Commun.">
        <title>Thousands of microbial genomes shed light on interconnected biogeochemical processes in an aquifer system.</title>
        <authorList>
            <person name="Anantharaman K."/>
            <person name="Brown C.T."/>
            <person name="Hug L.A."/>
            <person name="Sharon I."/>
            <person name="Castelle C.J."/>
            <person name="Probst A.J."/>
            <person name="Thomas B.C."/>
            <person name="Singh A."/>
            <person name="Wilkins M.J."/>
            <person name="Karaoz U."/>
            <person name="Brodie E.L."/>
            <person name="Williams K.H."/>
            <person name="Hubbard S.S."/>
            <person name="Banfield J.F."/>
        </authorList>
    </citation>
    <scope>NUCLEOTIDE SEQUENCE [LARGE SCALE GENOMIC DNA]</scope>
</reference>
<organism evidence="11 12">
    <name type="scientific">Candidatus Schekmanbacteria bacterium RBG_13_48_7</name>
    <dbReference type="NCBI Taxonomy" id="1817878"/>
    <lineage>
        <taxon>Bacteria</taxon>
        <taxon>Candidatus Schekmaniibacteriota</taxon>
    </lineage>
</organism>
<dbReference type="PANTHER" id="PTHR35091">
    <property type="entry name" value="FLAGELLAR PROTEIN FLIL"/>
    <property type="match status" value="1"/>
</dbReference>
<dbReference type="PANTHER" id="PTHR35091:SF2">
    <property type="entry name" value="FLAGELLAR PROTEIN FLIL"/>
    <property type="match status" value="1"/>
</dbReference>
<evidence type="ECO:0000256" key="9">
    <source>
        <dbReference type="ARBA" id="ARBA00023136"/>
    </source>
</evidence>
<evidence type="ECO:0000313" key="12">
    <source>
        <dbReference type="Proteomes" id="UP000179266"/>
    </source>
</evidence>
<evidence type="ECO:0000256" key="4">
    <source>
        <dbReference type="ARBA" id="ARBA00022475"/>
    </source>
</evidence>
<dbReference type="Pfam" id="PF03748">
    <property type="entry name" value="FliL"/>
    <property type="match status" value="1"/>
</dbReference>
<dbReference type="GO" id="GO:0006935">
    <property type="term" value="P:chemotaxis"/>
    <property type="evidence" value="ECO:0007669"/>
    <property type="project" value="UniProtKB-KW"/>
</dbReference>
<sequence length="177" mass="20255">MDIDDGEQKETEQSAMLPSQKKFSIRFLITVLISLLMLCSAGILGWTYFMKTQAKETKPGESNNVPELTNNKTVEKTDVLNLNPFIVNLADSSGKRYLKVKIQLEVEKSLISEVDTNPLLLARIRDKILMILTTKTFDEILNIKGKILLRKEIIIRLNEFLKNGMVKNVYFTEFVVQ</sequence>
<keyword evidence="8 10" id="KW-1133">Transmembrane helix</keyword>
<evidence type="ECO:0000256" key="10">
    <source>
        <dbReference type="RuleBase" id="RU364125"/>
    </source>
</evidence>